<gene>
    <name evidence="9" type="ORF">SEMRO_183_G079680.1</name>
</gene>
<comment type="subcellular location">
    <subcellularLocation>
        <location evidence="1">Nucleus</location>
    </subcellularLocation>
</comment>
<name>A0A9N8DJA0_9STRA</name>
<dbReference type="Proteomes" id="UP001153069">
    <property type="component" value="Unassembled WGS sequence"/>
</dbReference>
<feature type="compositionally biased region" description="Low complexity" evidence="7">
    <location>
        <begin position="326"/>
        <end position="352"/>
    </location>
</feature>
<feature type="region of interest" description="Disordered" evidence="7">
    <location>
        <begin position="127"/>
        <end position="169"/>
    </location>
</feature>
<evidence type="ECO:0000313" key="10">
    <source>
        <dbReference type="Proteomes" id="UP001153069"/>
    </source>
</evidence>
<dbReference type="GO" id="GO:0003700">
    <property type="term" value="F:DNA-binding transcription factor activity"/>
    <property type="evidence" value="ECO:0007669"/>
    <property type="project" value="InterPro"/>
</dbReference>
<evidence type="ECO:0000256" key="1">
    <source>
        <dbReference type="ARBA" id="ARBA00004123"/>
    </source>
</evidence>
<dbReference type="Pfam" id="PF00447">
    <property type="entry name" value="HSF_DNA-bind"/>
    <property type="match status" value="1"/>
</dbReference>
<dbReference type="EMBL" id="CAICTM010000182">
    <property type="protein sequence ID" value="CAB9504018.1"/>
    <property type="molecule type" value="Genomic_DNA"/>
</dbReference>
<evidence type="ECO:0000256" key="7">
    <source>
        <dbReference type="SAM" id="MobiDB-lite"/>
    </source>
</evidence>
<evidence type="ECO:0000313" key="9">
    <source>
        <dbReference type="EMBL" id="CAB9504018.1"/>
    </source>
</evidence>
<dbReference type="PRINTS" id="PR00056">
    <property type="entry name" value="HSFDOMAIN"/>
</dbReference>
<organism evidence="9 10">
    <name type="scientific">Seminavis robusta</name>
    <dbReference type="NCBI Taxonomy" id="568900"/>
    <lineage>
        <taxon>Eukaryota</taxon>
        <taxon>Sar</taxon>
        <taxon>Stramenopiles</taxon>
        <taxon>Ochrophyta</taxon>
        <taxon>Bacillariophyta</taxon>
        <taxon>Bacillariophyceae</taxon>
        <taxon>Bacillariophycidae</taxon>
        <taxon>Naviculales</taxon>
        <taxon>Naviculaceae</taxon>
        <taxon>Seminavis</taxon>
    </lineage>
</organism>
<evidence type="ECO:0000259" key="8">
    <source>
        <dbReference type="SMART" id="SM00415"/>
    </source>
</evidence>
<protein>
    <submittedName>
        <fullName evidence="9">Heat stress transcription factor</fullName>
    </submittedName>
</protein>
<keyword evidence="5" id="KW-0539">Nucleus</keyword>
<feature type="compositionally biased region" description="Low complexity" evidence="7">
    <location>
        <begin position="127"/>
        <end position="150"/>
    </location>
</feature>
<dbReference type="SUPFAM" id="SSF46785">
    <property type="entry name" value="Winged helix' DNA-binding domain"/>
    <property type="match status" value="1"/>
</dbReference>
<dbReference type="InterPro" id="IPR000232">
    <property type="entry name" value="HSF_DNA-bd"/>
</dbReference>
<dbReference type="InterPro" id="IPR036390">
    <property type="entry name" value="WH_DNA-bd_sf"/>
</dbReference>
<keyword evidence="3" id="KW-0238">DNA-binding</keyword>
<proteinExistence type="inferred from homology"/>
<evidence type="ECO:0000256" key="2">
    <source>
        <dbReference type="ARBA" id="ARBA00023015"/>
    </source>
</evidence>
<keyword evidence="2" id="KW-0805">Transcription regulation</keyword>
<feature type="domain" description="HSF-type DNA-binding" evidence="8">
    <location>
        <begin position="16"/>
        <end position="123"/>
    </location>
</feature>
<comment type="similarity">
    <text evidence="6">Belongs to the HSF family.</text>
</comment>
<evidence type="ECO:0000256" key="3">
    <source>
        <dbReference type="ARBA" id="ARBA00023125"/>
    </source>
</evidence>
<evidence type="ECO:0000256" key="5">
    <source>
        <dbReference type="ARBA" id="ARBA00023242"/>
    </source>
</evidence>
<sequence>MAHTMGATKPSDIPQEVPMFLRKTYHMIDSCDPTIACWSDDGETFIVKDPSKFEATIIPQFFKHSKFTSFVRQLNFYSFRKIKYMDTLRLDPKLEAQTANYWRFKHDKFQRGKPNLLTQIKRMTASQSRAQAAATASTSATSNNKATPSSVKSDANSTHNSTHCDQNNEAMQSEIDILKKQLEEMNKNMNELTNMVQKVSISDPQPKDVPVGNKRKKVEIVLPPQSVSSSSVADAPAELLPDAALDLLMEANPEELFTTATDGMMDLETVSSYPMPEPLPSTRASSIASNATDSDFVDQLFSAFGQDETAVEDTAMALDALPEPTSVGSSSSSLSSQSHWNPSKKNNNNNNNRADPVLMDRLSEALAVLPKDMQEQIVNRLIDSITSNALLGPTTATQAVVVPSIKKDDDEDDLTPQAVATPANDLEALGMPLAAATLASLLSYYSNLVKDNEQQQQAVNKPVKPLPVIPCHA</sequence>
<dbReference type="Gene3D" id="1.10.10.10">
    <property type="entry name" value="Winged helix-like DNA-binding domain superfamily/Winged helix DNA-binding domain"/>
    <property type="match status" value="1"/>
</dbReference>
<dbReference type="InterPro" id="IPR036388">
    <property type="entry name" value="WH-like_DNA-bd_sf"/>
</dbReference>
<keyword evidence="4" id="KW-0804">Transcription</keyword>
<feature type="region of interest" description="Disordered" evidence="7">
    <location>
        <begin position="322"/>
        <end position="354"/>
    </location>
</feature>
<dbReference type="FunFam" id="1.10.10.10:FF:000027">
    <property type="entry name" value="Heat shock transcription factor 1"/>
    <property type="match status" value="1"/>
</dbReference>
<comment type="caution">
    <text evidence="9">The sequence shown here is derived from an EMBL/GenBank/DDBJ whole genome shotgun (WGS) entry which is preliminary data.</text>
</comment>
<dbReference type="SMART" id="SM00415">
    <property type="entry name" value="HSF"/>
    <property type="match status" value="1"/>
</dbReference>
<keyword evidence="10" id="KW-1185">Reference proteome</keyword>
<reference evidence="9" key="1">
    <citation type="submission" date="2020-06" db="EMBL/GenBank/DDBJ databases">
        <authorList>
            <consortium name="Plant Systems Biology data submission"/>
        </authorList>
    </citation>
    <scope>NUCLEOTIDE SEQUENCE</scope>
    <source>
        <strain evidence="9">D6</strain>
    </source>
</reference>
<dbReference type="AlphaFoldDB" id="A0A9N8DJA0"/>
<dbReference type="GO" id="GO:0005634">
    <property type="term" value="C:nucleus"/>
    <property type="evidence" value="ECO:0007669"/>
    <property type="project" value="UniProtKB-SubCell"/>
</dbReference>
<accession>A0A9N8DJA0</accession>
<dbReference type="PANTHER" id="PTHR10015:SF206">
    <property type="entry name" value="HSF-TYPE DNA-BINDING DOMAIN-CONTAINING PROTEIN"/>
    <property type="match status" value="1"/>
</dbReference>
<feature type="compositionally biased region" description="Polar residues" evidence="7">
    <location>
        <begin position="151"/>
        <end position="169"/>
    </location>
</feature>
<dbReference type="OrthoDB" id="60033at2759"/>
<dbReference type="PANTHER" id="PTHR10015">
    <property type="entry name" value="HEAT SHOCK TRANSCRIPTION FACTOR"/>
    <property type="match status" value="1"/>
</dbReference>
<evidence type="ECO:0000256" key="4">
    <source>
        <dbReference type="ARBA" id="ARBA00023163"/>
    </source>
</evidence>
<dbReference type="GO" id="GO:0043565">
    <property type="term" value="F:sequence-specific DNA binding"/>
    <property type="evidence" value="ECO:0007669"/>
    <property type="project" value="InterPro"/>
</dbReference>
<evidence type="ECO:0000256" key="6">
    <source>
        <dbReference type="RuleBase" id="RU004020"/>
    </source>
</evidence>